<dbReference type="Gene3D" id="3.40.50.300">
    <property type="entry name" value="P-loop containing nucleotide triphosphate hydrolases"/>
    <property type="match status" value="1"/>
</dbReference>
<name>A0A0C3PUD3_9AGAM</name>
<dbReference type="HOGENOM" id="CLU_001324_9_4_1"/>
<evidence type="ECO:0000259" key="2">
    <source>
        <dbReference type="Pfam" id="PF05970"/>
    </source>
</evidence>
<dbReference type="AlphaFoldDB" id="A0A0C3PUD3"/>
<dbReference type="EC" id="5.6.2.3" evidence="1"/>
<dbReference type="GO" id="GO:0016887">
    <property type="term" value="F:ATP hydrolysis activity"/>
    <property type="evidence" value="ECO:0007669"/>
    <property type="project" value="RHEA"/>
</dbReference>
<keyword evidence="1" id="KW-0378">Hydrolase</keyword>
<dbReference type="SUPFAM" id="SSF52540">
    <property type="entry name" value="P-loop containing nucleoside triphosphate hydrolases"/>
    <property type="match status" value="1"/>
</dbReference>
<dbReference type="Pfam" id="PF05970">
    <property type="entry name" value="PIF1"/>
    <property type="match status" value="1"/>
</dbReference>
<evidence type="ECO:0000256" key="1">
    <source>
        <dbReference type="RuleBase" id="RU363044"/>
    </source>
</evidence>
<keyword evidence="1" id="KW-0233">DNA recombination</keyword>
<accession>A0A0C3PUD3</accession>
<evidence type="ECO:0000313" key="3">
    <source>
        <dbReference type="EMBL" id="KIO18475.1"/>
    </source>
</evidence>
<keyword evidence="1" id="KW-0067">ATP-binding</keyword>
<keyword evidence="1" id="KW-0227">DNA damage</keyword>
<feature type="non-terminal residue" evidence="3">
    <location>
        <position position="130"/>
    </location>
</feature>
<keyword evidence="4" id="KW-1185">Reference proteome</keyword>
<proteinExistence type="inferred from homology"/>
<dbReference type="PANTHER" id="PTHR10492">
    <property type="match status" value="1"/>
</dbReference>
<evidence type="ECO:0000313" key="4">
    <source>
        <dbReference type="Proteomes" id="UP000054248"/>
    </source>
</evidence>
<dbReference type="GO" id="GO:0006281">
    <property type="term" value="P:DNA repair"/>
    <property type="evidence" value="ECO:0007669"/>
    <property type="project" value="UniProtKB-KW"/>
</dbReference>
<dbReference type="Proteomes" id="UP000054248">
    <property type="component" value="Unassembled WGS sequence"/>
</dbReference>
<sequence length="130" mass="14157">KLERLELGYDQEEQRQTAVAKEAILNEEQHLAYDQIVNSALQKEGGMFFLHGPAGTGKTFVDNTFCAHLCGEGCIVLCVASSGIAPLLLAGGRTAHSHFHIPLDPPEDAMCRFGPNSQLADLLRRISLII</sequence>
<protein>
    <recommendedName>
        <fullName evidence="1">ATP-dependent DNA helicase</fullName>
        <ecNumber evidence="1">5.6.2.3</ecNumber>
    </recommendedName>
</protein>
<dbReference type="PANTHER" id="PTHR10492:SF57">
    <property type="entry name" value="ATP-DEPENDENT DNA HELICASE"/>
    <property type="match status" value="1"/>
</dbReference>
<feature type="non-terminal residue" evidence="3">
    <location>
        <position position="1"/>
    </location>
</feature>
<reference evidence="3 4" key="1">
    <citation type="submission" date="2014-04" db="EMBL/GenBank/DDBJ databases">
        <authorList>
            <consortium name="DOE Joint Genome Institute"/>
            <person name="Kuo A."/>
            <person name="Girlanda M."/>
            <person name="Perotto S."/>
            <person name="Kohler A."/>
            <person name="Nagy L.G."/>
            <person name="Floudas D."/>
            <person name="Copeland A."/>
            <person name="Barry K.W."/>
            <person name="Cichocki N."/>
            <person name="Veneault-Fourrey C."/>
            <person name="LaButti K."/>
            <person name="Lindquist E.A."/>
            <person name="Lipzen A."/>
            <person name="Lundell T."/>
            <person name="Morin E."/>
            <person name="Murat C."/>
            <person name="Sun H."/>
            <person name="Tunlid A."/>
            <person name="Henrissat B."/>
            <person name="Grigoriev I.V."/>
            <person name="Hibbett D.S."/>
            <person name="Martin F."/>
            <person name="Nordberg H.P."/>
            <person name="Cantor M.N."/>
            <person name="Hua S.X."/>
        </authorList>
    </citation>
    <scope>NUCLEOTIDE SEQUENCE [LARGE SCALE GENOMIC DNA]</scope>
    <source>
        <strain evidence="3 4">MUT 4182</strain>
    </source>
</reference>
<reference evidence="4" key="2">
    <citation type="submission" date="2015-01" db="EMBL/GenBank/DDBJ databases">
        <title>Evolutionary Origins and Diversification of the Mycorrhizal Mutualists.</title>
        <authorList>
            <consortium name="DOE Joint Genome Institute"/>
            <consortium name="Mycorrhizal Genomics Consortium"/>
            <person name="Kohler A."/>
            <person name="Kuo A."/>
            <person name="Nagy L.G."/>
            <person name="Floudas D."/>
            <person name="Copeland A."/>
            <person name="Barry K.W."/>
            <person name="Cichocki N."/>
            <person name="Veneault-Fourrey C."/>
            <person name="LaButti K."/>
            <person name="Lindquist E.A."/>
            <person name="Lipzen A."/>
            <person name="Lundell T."/>
            <person name="Morin E."/>
            <person name="Murat C."/>
            <person name="Riley R."/>
            <person name="Ohm R."/>
            <person name="Sun H."/>
            <person name="Tunlid A."/>
            <person name="Henrissat B."/>
            <person name="Grigoriev I.V."/>
            <person name="Hibbett D.S."/>
            <person name="Martin F."/>
        </authorList>
    </citation>
    <scope>NUCLEOTIDE SEQUENCE [LARGE SCALE GENOMIC DNA]</scope>
    <source>
        <strain evidence="4">MUT 4182</strain>
    </source>
</reference>
<dbReference type="GO" id="GO:0006310">
    <property type="term" value="P:DNA recombination"/>
    <property type="evidence" value="ECO:0007669"/>
    <property type="project" value="UniProtKB-KW"/>
</dbReference>
<dbReference type="STRING" id="1051891.A0A0C3PUD3"/>
<comment type="similarity">
    <text evidence="1">Belongs to the helicase family.</text>
</comment>
<dbReference type="InterPro" id="IPR010285">
    <property type="entry name" value="DNA_helicase_pif1-like_DEAD"/>
</dbReference>
<dbReference type="GO" id="GO:0043139">
    <property type="term" value="F:5'-3' DNA helicase activity"/>
    <property type="evidence" value="ECO:0007669"/>
    <property type="project" value="UniProtKB-EC"/>
</dbReference>
<dbReference type="InterPro" id="IPR027417">
    <property type="entry name" value="P-loop_NTPase"/>
</dbReference>
<dbReference type="EMBL" id="KN823283">
    <property type="protein sequence ID" value="KIO18475.1"/>
    <property type="molecule type" value="Genomic_DNA"/>
</dbReference>
<keyword evidence="1" id="KW-0234">DNA repair</keyword>
<dbReference type="GO" id="GO:0005524">
    <property type="term" value="F:ATP binding"/>
    <property type="evidence" value="ECO:0007669"/>
    <property type="project" value="UniProtKB-KW"/>
</dbReference>
<feature type="domain" description="DNA helicase Pif1-like DEAD-box helicase" evidence="2">
    <location>
        <begin position="25"/>
        <end position="130"/>
    </location>
</feature>
<dbReference type="GO" id="GO:0000723">
    <property type="term" value="P:telomere maintenance"/>
    <property type="evidence" value="ECO:0007669"/>
    <property type="project" value="InterPro"/>
</dbReference>
<comment type="cofactor">
    <cofactor evidence="1">
        <name>Mg(2+)</name>
        <dbReference type="ChEBI" id="CHEBI:18420"/>
    </cofactor>
</comment>
<comment type="catalytic activity">
    <reaction evidence="1">
        <text>ATP + H2O = ADP + phosphate + H(+)</text>
        <dbReference type="Rhea" id="RHEA:13065"/>
        <dbReference type="ChEBI" id="CHEBI:15377"/>
        <dbReference type="ChEBI" id="CHEBI:15378"/>
        <dbReference type="ChEBI" id="CHEBI:30616"/>
        <dbReference type="ChEBI" id="CHEBI:43474"/>
        <dbReference type="ChEBI" id="CHEBI:456216"/>
        <dbReference type="EC" id="5.6.2.3"/>
    </reaction>
</comment>
<gene>
    <name evidence="3" type="ORF">M407DRAFT_49031</name>
</gene>
<organism evidence="3 4">
    <name type="scientific">Tulasnella calospora MUT 4182</name>
    <dbReference type="NCBI Taxonomy" id="1051891"/>
    <lineage>
        <taxon>Eukaryota</taxon>
        <taxon>Fungi</taxon>
        <taxon>Dikarya</taxon>
        <taxon>Basidiomycota</taxon>
        <taxon>Agaricomycotina</taxon>
        <taxon>Agaricomycetes</taxon>
        <taxon>Cantharellales</taxon>
        <taxon>Tulasnellaceae</taxon>
        <taxon>Tulasnella</taxon>
    </lineage>
</organism>
<dbReference type="OrthoDB" id="3229246at2759"/>
<keyword evidence="1" id="KW-0547">Nucleotide-binding</keyword>
<keyword evidence="1" id="KW-0347">Helicase</keyword>